<dbReference type="InterPro" id="IPR001680">
    <property type="entry name" value="WD40_rpt"/>
</dbReference>
<dbReference type="Pfam" id="PF08953">
    <property type="entry name" value="DUF1899"/>
    <property type="match status" value="2"/>
</dbReference>
<evidence type="ECO:0000256" key="10">
    <source>
        <dbReference type="SAM" id="MobiDB-lite"/>
    </source>
</evidence>
<evidence type="ECO:0000256" key="7">
    <source>
        <dbReference type="ARBA" id="ARBA00024838"/>
    </source>
</evidence>
<dbReference type="PANTHER" id="PTHR10856:SF20">
    <property type="entry name" value="CORONIN-7"/>
    <property type="match status" value="1"/>
</dbReference>
<dbReference type="InterPro" id="IPR015505">
    <property type="entry name" value="Coronin"/>
</dbReference>
<comment type="similarity">
    <text evidence="2 9">Belongs to the WD repeat coronin family.</text>
</comment>
<evidence type="ECO:0000256" key="9">
    <source>
        <dbReference type="RuleBase" id="RU280818"/>
    </source>
</evidence>
<dbReference type="InterPro" id="IPR019775">
    <property type="entry name" value="WD40_repeat_CS"/>
</dbReference>
<evidence type="ECO:0000256" key="3">
    <source>
        <dbReference type="ARBA" id="ARBA00022490"/>
    </source>
</evidence>
<keyword evidence="3" id="KW-0963">Cytoplasm</keyword>
<keyword evidence="6" id="KW-0009">Actin-binding</keyword>
<keyword evidence="5 9" id="KW-0677">Repeat</keyword>
<proteinExistence type="inferred from homology"/>
<dbReference type="SUPFAM" id="SSF101908">
    <property type="entry name" value="Putative isomerase YbhE"/>
    <property type="match status" value="1"/>
</dbReference>
<evidence type="ECO:0000256" key="1">
    <source>
        <dbReference type="ARBA" id="ARBA00004496"/>
    </source>
</evidence>
<dbReference type="Pfam" id="PF00400">
    <property type="entry name" value="WD40"/>
    <property type="match status" value="3"/>
</dbReference>
<dbReference type="FunFam" id="2.130.10.10:FF:000076">
    <property type="entry name" value="Coronin"/>
    <property type="match status" value="1"/>
</dbReference>
<dbReference type="InterPro" id="IPR015048">
    <property type="entry name" value="DUF1899"/>
</dbReference>
<protein>
    <recommendedName>
        <fullName evidence="9">Coronin</fullName>
    </recommendedName>
</protein>
<feature type="compositionally biased region" description="Low complexity" evidence="10">
    <location>
        <begin position="783"/>
        <end position="794"/>
    </location>
</feature>
<dbReference type="PANTHER" id="PTHR10856">
    <property type="entry name" value="CORONIN"/>
    <property type="match status" value="1"/>
</dbReference>
<evidence type="ECO:0000256" key="6">
    <source>
        <dbReference type="ARBA" id="ARBA00023203"/>
    </source>
</evidence>
<dbReference type="PROSITE" id="PS50082">
    <property type="entry name" value="WD_REPEATS_2"/>
    <property type="match status" value="2"/>
</dbReference>
<dbReference type="GO" id="GO:0030036">
    <property type="term" value="P:actin cytoskeleton organization"/>
    <property type="evidence" value="ECO:0007669"/>
    <property type="project" value="UniProtKB-ARBA"/>
</dbReference>
<accession>A0A8D0ZPF6</accession>
<dbReference type="GO" id="GO:0005737">
    <property type="term" value="C:cytoplasm"/>
    <property type="evidence" value="ECO:0007669"/>
    <property type="project" value="UniProtKB-SubCell"/>
</dbReference>
<feature type="compositionally biased region" description="Basic and acidic residues" evidence="10">
    <location>
        <begin position="799"/>
        <end position="811"/>
    </location>
</feature>
<evidence type="ECO:0000313" key="13">
    <source>
        <dbReference type="Proteomes" id="UP000694720"/>
    </source>
</evidence>
<feature type="region of interest" description="Disordered" evidence="10">
    <location>
        <begin position="314"/>
        <end position="386"/>
    </location>
</feature>
<evidence type="ECO:0000256" key="5">
    <source>
        <dbReference type="ARBA" id="ARBA00022737"/>
    </source>
</evidence>
<dbReference type="Proteomes" id="UP000694720">
    <property type="component" value="Unplaced"/>
</dbReference>
<evidence type="ECO:0000313" key="12">
    <source>
        <dbReference type="Ensembl" id="ENSSSCP00035019694.1"/>
    </source>
</evidence>
<feature type="repeat" description="WD" evidence="8">
    <location>
        <begin position="505"/>
        <end position="547"/>
    </location>
</feature>
<evidence type="ECO:0000256" key="8">
    <source>
        <dbReference type="PROSITE-ProRule" id="PRU00221"/>
    </source>
</evidence>
<dbReference type="Ensembl" id="ENSSSCT00035049219.1">
    <property type="protein sequence ID" value="ENSSSCP00035019694.1"/>
    <property type="gene ID" value="ENSSSCG00035037112.1"/>
</dbReference>
<dbReference type="SMART" id="SM01167">
    <property type="entry name" value="DUF1900"/>
    <property type="match status" value="2"/>
</dbReference>
<reference evidence="12" key="1">
    <citation type="submission" date="2025-08" db="UniProtKB">
        <authorList>
            <consortium name="Ensembl"/>
        </authorList>
    </citation>
    <scope>IDENTIFICATION</scope>
</reference>
<feature type="compositionally biased region" description="Low complexity" evidence="10">
    <location>
        <begin position="344"/>
        <end position="374"/>
    </location>
</feature>
<dbReference type="PROSITE" id="PS50294">
    <property type="entry name" value="WD_REPEATS_REGION"/>
    <property type="match status" value="2"/>
</dbReference>
<sequence length="840" mass="91301">MNRFKVSKFRHTEARPPRREAWISDIRAGTAPSCGNHIKSSCSLIAFISDRPGVLGIVPLEGQGEDKRHVTHLGCHSELAAHGDLVQSAIWSQDGALVGTTCKVRDKQLRIFDPRAKPEASQSTQAHENSRDGRLVWTGTREHLVSTGFNQMREREVKLWDIRLFSGALASLTLDASPRSLMPLLDPDSGLLVLAGKGESQLSCYEVAPQQPVLSPVTQCLLESALRGAALVPRRALAVLGCEVLRVLQLSDSAIVPISYHVPRKAAEFHEDLFPDAAGSTPASDAQAWWAGSNQQVQRVSLHPARRPLPSFMSRLVSPAQPSPDAAQPAKTPAGDADPSDGFSSPPSSLTSPSTPSSLGPSLSSTSGIGTSPSQRSLQSLLGPSSKFRHTQGTVLHRDSHITNLKGLNLTTPGESDGFCANRLRVAVPLLSSGGQVAVLELRKPGRLPDTALPTLQNGAAVTDLAWDPFDLHRLAVAGEDARIRLWRVPPEGLEEVLTTPEAVLTGHTEKIYSLRFHPLAADVLASSSYDLTIRIWDLQAGVERLRLQGHRDQIFGLAWSPNGQQLATVCKDGRLRVYEPRSSPEPLQEGPGPEGARGARVVWVCDGHCLLVSGFDSRSERQLLLFSAEALASGPLAVLGLDVAPSTLLPSYDPDTSLVLLTGKGDTRVFLYELLPEAPFFLECNSFTSPDPHKGFVLLPKTECEVREVEFARCLRLRQTSLEPVAFRLPRVRKEFFQDDVFPDTAVSWEPVLSAEAWLGGANGQPRLLSLQPLGMTPVSQAPREAPARRAPPSALYLEEKSDQQKKEELLSAMVAKLGNREDPLPQDSFEGVDEDEWD</sequence>
<comment type="subcellular location">
    <subcellularLocation>
        <location evidence="1">Cytoplasm</location>
    </subcellularLocation>
</comment>
<keyword evidence="4 8" id="KW-0853">WD repeat</keyword>
<dbReference type="Pfam" id="PF16300">
    <property type="entry name" value="WD40_4"/>
    <property type="match status" value="2"/>
</dbReference>
<dbReference type="InterPro" id="IPR015943">
    <property type="entry name" value="WD40/YVTN_repeat-like_dom_sf"/>
</dbReference>
<feature type="region of interest" description="Disordered" evidence="10">
    <location>
        <begin position="779"/>
        <end position="840"/>
    </location>
</feature>
<feature type="domain" description="DUF1899" evidence="11">
    <location>
        <begin position="381"/>
        <end position="446"/>
    </location>
</feature>
<dbReference type="SUPFAM" id="SSF82171">
    <property type="entry name" value="DPP6 N-terminal domain-like"/>
    <property type="match status" value="1"/>
</dbReference>
<comment type="function">
    <text evidence="7">F-actin regulator involved in anterograde Golgi to endosome transport: upon ubiquitination via 'Lys-33'-linked ubiquitin chains by the BCR(KLHL20) E3 ubiquitin ligase complex, interacts with EPS15 and localizes to the trans-Golgi network, where it promotes actin polymerization, thereby facilitating post-Golgi trafficking. May play a role in the maintenance of the Golgi apparatus morphology.</text>
</comment>
<feature type="repeat" description="WD" evidence="8">
    <location>
        <begin position="548"/>
        <end position="589"/>
    </location>
</feature>
<organism evidence="12 13">
    <name type="scientific">Sus scrofa</name>
    <name type="common">Pig</name>
    <dbReference type="NCBI Taxonomy" id="9823"/>
    <lineage>
        <taxon>Eukaryota</taxon>
        <taxon>Metazoa</taxon>
        <taxon>Chordata</taxon>
        <taxon>Craniata</taxon>
        <taxon>Vertebrata</taxon>
        <taxon>Euteleostomi</taxon>
        <taxon>Mammalia</taxon>
        <taxon>Eutheria</taxon>
        <taxon>Laurasiatheria</taxon>
        <taxon>Artiodactyla</taxon>
        <taxon>Suina</taxon>
        <taxon>Suidae</taxon>
        <taxon>Sus</taxon>
    </lineage>
</organism>
<evidence type="ECO:0000259" key="11">
    <source>
        <dbReference type="SMART" id="SM01166"/>
    </source>
</evidence>
<dbReference type="GO" id="GO:0003779">
    <property type="term" value="F:actin binding"/>
    <property type="evidence" value="ECO:0007669"/>
    <property type="project" value="UniProtKB-KW"/>
</dbReference>
<gene>
    <name evidence="12" type="primary">LOC100513346</name>
</gene>
<dbReference type="Gene3D" id="2.130.10.10">
    <property type="entry name" value="YVTN repeat-like/Quinoprotein amine dehydrogenase"/>
    <property type="match status" value="2"/>
</dbReference>
<dbReference type="SMART" id="SM01166">
    <property type="entry name" value="DUF1899"/>
    <property type="match status" value="2"/>
</dbReference>
<dbReference type="PROSITE" id="PS00678">
    <property type="entry name" value="WD_REPEATS_1"/>
    <property type="match status" value="1"/>
</dbReference>
<dbReference type="SMART" id="SM00320">
    <property type="entry name" value="WD40"/>
    <property type="match status" value="4"/>
</dbReference>
<dbReference type="AlphaFoldDB" id="A0A8D0ZPF6"/>
<dbReference type="FunFam" id="2.130.10.10:FF:001013">
    <property type="entry name" value="Coronin"/>
    <property type="match status" value="1"/>
</dbReference>
<name>A0A8D0ZPF6_PIG</name>
<feature type="domain" description="DUF1899" evidence="11">
    <location>
        <begin position="3"/>
        <end position="64"/>
    </location>
</feature>
<evidence type="ECO:0000256" key="2">
    <source>
        <dbReference type="ARBA" id="ARBA00009482"/>
    </source>
</evidence>
<feature type="compositionally biased region" description="Low complexity" evidence="10">
    <location>
        <begin position="318"/>
        <end position="330"/>
    </location>
</feature>
<evidence type="ECO:0000256" key="4">
    <source>
        <dbReference type="ARBA" id="ARBA00022574"/>
    </source>
</evidence>